<dbReference type="AlphaFoldDB" id="A0A061AYS0"/>
<dbReference type="InterPro" id="IPR013243">
    <property type="entry name" value="SCA7_dom"/>
</dbReference>
<accession>A0A061AYS0</accession>
<protein>
    <submittedName>
        <fullName evidence="2">CYFA0S05e01090g1_1</fullName>
    </submittedName>
</protein>
<evidence type="ECO:0000313" key="2">
    <source>
        <dbReference type="EMBL" id="CDR40494.1"/>
    </source>
</evidence>
<dbReference type="Pfam" id="PF08313">
    <property type="entry name" value="SCA7"/>
    <property type="match status" value="1"/>
</dbReference>
<proteinExistence type="predicted"/>
<sequence>MNSKSIVRYPPASGSLVISVQSNISNAPPVISYTTTNTNNNTKITDYDHPDFRCGVITRNGHPCKNKITCTFHTYDAKSRVERSDTVDNLLQNWKWIQQLSHPHTIILGASSLSSGFGEGGDGGGVLKRGFEVEETAKEGGHVESGPAMKRHNSCSGAIDKLYWRSESVAVDDLDDAEEDDADATQDELELEDYDECFSGPEESLLLWKKTVALGEELTYKLLIVEKDEDVRVREFHERVEIGTEKLILEDLLETHDF</sequence>
<name>A0A061AYS0_CYBFA</name>
<dbReference type="EMBL" id="LK052890">
    <property type="protein sequence ID" value="CDR40494.1"/>
    <property type="molecule type" value="Genomic_DNA"/>
</dbReference>
<feature type="domain" description="SCA7" evidence="1">
    <location>
        <begin position="40"/>
        <end position="96"/>
    </location>
</feature>
<reference evidence="2" key="1">
    <citation type="journal article" date="2014" name="Genome Announc.">
        <title>Genome sequence of the yeast Cyberlindnera fabianii (Hansenula fabianii).</title>
        <authorList>
            <person name="Freel K.C."/>
            <person name="Sarilar V."/>
            <person name="Neuveglise C."/>
            <person name="Devillers H."/>
            <person name="Friedrich A."/>
            <person name="Schacherer J."/>
        </authorList>
    </citation>
    <scope>NUCLEOTIDE SEQUENCE</scope>
    <source>
        <strain evidence="2">YJS4271</strain>
    </source>
</reference>
<dbReference type="VEuPathDB" id="FungiDB:BON22_2222"/>
<organism evidence="2">
    <name type="scientific">Cyberlindnera fabianii</name>
    <name type="common">Yeast</name>
    <name type="synonym">Hansenula fabianii</name>
    <dbReference type="NCBI Taxonomy" id="36022"/>
    <lineage>
        <taxon>Eukaryota</taxon>
        <taxon>Fungi</taxon>
        <taxon>Dikarya</taxon>
        <taxon>Ascomycota</taxon>
        <taxon>Saccharomycotina</taxon>
        <taxon>Saccharomycetes</taxon>
        <taxon>Phaffomycetales</taxon>
        <taxon>Phaffomycetaceae</taxon>
        <taxon>Cyberlindnera</taxon>
    </lineage>
</organism>
<evidence type="ECO:0000259" key="1">
    <source>
        <dbReference type="Pfam" id="PF08313"/>
    </source>
</evidence>
<dbReference type="OrthoDB" id="10267123at2759"/>
<gene>
    <name evidence="2" type="ORF">CYFA0S_05e01090g</name>
</gene>